<dbReference type="Pfam" id="PF12836">
    <property type="entry name" value="HHH_3"/>
    <property type="match status" value="1"/>
</dbReference>
<evidence type="ECO:0000259" key="2">
    <source>
        <dbReference type="PROSITE" id="PS50222"/>
    </source>
</evidence>
<dbReference type="Proteomes" id="UP001597460">
    <property type="component" value="Unassembled WGS sequence"/>
</dbReference>
<evidence type="ECO:0000313" key="3">
    <source>
        <dbReference type="EMBL" id="MFD2533028.1"/>
    </source>
</evidence>
<evidence type="ECO:0000256" key="1">
    <source>
        <dbReference type="SAM" id="SignalP"/>
    </source>
</evidence>
<gene>
    <name evidence="3" type="ORF">ACFSVN_11265</name>
</gene>
<evidence type="ECO:0000313" key="4">
    <source>
        <dbReference type="Proteomes" id="UP001597460"/>
    </source>
</evidence>
<accession>A0ABW5JJU7</accession>
<dbReference type="PANTHER" id="PTHR21180:SF32">
    <property type="entry name" value="ENDONUCLEASE_EXONUCLEASE_PHOSPHATASE FAMILY DOMAIN-CONTAINING PROTEIN 1"/>
    <property type="match status" value="1"/>
</dbReference>
<dbReference type="SUPFAM" id="SSF47781">
    <property type="entry name" value="RuvA domain 2-like"/>
    <property type="match status" value="1"/>
</dbReference>
<dbReference type="InterPro" id="IPR010994">
    <property type="entry name" value="RuvA_2-like"/>
</dbReference>
<keyword evidence="1" id="KW-0732">Signal</keyword>
<feature type="signal peptide" evidence="1">
    <location>
        <begin position="1"/>
        <end position="26"/>
    </location>
</feature>
<sequence>MVQRFVRISFFLAFLLMALMPITSWAQQQDTTTVEEQLERAFEELDPEESGLTGEQLTQFLEDLSSNPININRAGLDDLLQVPGINLKIARAIIDYRGGKPFETREELLEVSGIGPATYRRMQPYVTVGGTGAQFRDMFTRPEYWLSGRKFDIFSRYQQDIEQREGYRRPDSLGGYLGSPVKYYQRLRMTTNHLSVNLTQEKDPGETLNGINDFDYNSGHIALIDNGKLNDLVIGDYSVSFGQGLVLWSGGAFGKGREVTGTISKNERGIKPYSSAQETDYFQGVAASYGEKIELTAFYSDRARTASIIEGDTTRFPSSAGFHRTENELERKDNINQKTYGGRVRVDTRFGLIGATGYYNSFSSYIAQGTSISNRFDFEGSDHSVLGIDYRGLIRNAFVFGEVARSENGGLGAIAGLEAPVGEDTELALSYRNYQRDFQSFFASGFGERSSAPQNEEGFYIGLRHDLNQKITLSGYFDQYRFASPTFGTTQATGGFDMLGMAEVFFNSRLNVYLLLRNEIQDEEYVVVNEIGKEELRVGQEKRSSIRANFEYYVSPTVRLRSRVEFVQNQEAGGEREDGFLIYQDLRVQPTPKLRIDGRISLFDTDSFTTRVYQFESDLLYVLSNTVLYDQGQRAYIALKYDATKFADIWFKYGITIFEDTQSLGSGLGEVQGNKRSSFGLQVRFQF</sequence>
<proteinExistence type="predicted"/>
<protein>
    <submittedName>
        <fullName evidence="3">Helix-hairpin-helix domain-containing protein</fullName>
    </submittedName>
</protein>
<name>A0ABW5JJU7_9BACT</name>
<dbReference type="EMBL" id="JBHULI010000025">
    <property type="protein sequence ID" value="MFD2533028.1"/>
    <property type="molecule type" value="Genomic_DNA"/>
</dbReference>
<dbReference type="SMART" id="SM00278">
    <property type="entry name" value="HhH1"/>
    <property type="match status" value="2"/>
</dbReference>
<dbReference type="RefSeq" id="WP_390302579.1">
    <property type="nucleotide sequence ID" value="NZ_JBHULI010000025.1"/>
</dbReference>
<keyword evidence="4" id="KW-1185">Reference proteome</keyword>
<comment type="caution">
    <text evidence="3">The sequence shown here is derived from an EMBL/GenBank/DDBJ whole genome shotgun (WGS) entry which is preliminary data.</text>
</comment>
<dbReference type="PANTHER" id="PTHR21180">
    <property type="entry name" value="ENDONUCLEASE/EXONUCLEASE/PHOSPHATASE FAMILY DOMAIN-CONTAINING PROTEIN 1"/>
    <property type="match status" value="1"/>
</dbReference>
<dbReference type="Gene3D" id="1.10.150.320">
    <property type="entry name" value="Photosystem II 12 kDa extrinsic protein"/>
    <property type="match status" value="1"/>
</dbReference>
<dbReference type="InterPro" id="IPR002048">
    <property type="entry name" value="EF_hand_dom"/>
</dbReference>
<feature type="domain" description="EF-hand" evidence="2">
    <location>
        <begin position="33"/>
        <end position="67"/>
    </location>
</feature>
<dbReference type="InterPro" id="IPR051675">
    <property type="entry name" value="Endo/Exo/Phosphatase_dom_1"/>
</dbReference>
<dbReference type="InterPro" id="IPR003583">
    <property type="entry name" value="Hlx-hairpin-Hlx_DNA-bd_motif"/>
</dbReference>
<reference evidence="4" key="1">
    <citation type="journal article" date="2019" name="Int. J. Syst. Evol. Microbiol.">
        <title>The Global Catalogue of Microorganisms (GCM) 10K type strain sequencing project: providing services to taxonomists for standard genome sequencing and annotation.</title>
        <authorList>
            <consortium name="The Broad Institute Genomics Platform"/>
            <consortium name="The Broad Institute Genome Sequencing Center for Infectious Disease"/>
            <person name="Wu L."/>
            <person name="Ma J."/>
        </authorList>
    </citation>
    <scope>NUCLEOTIDE SEQUENCE [LARGE SCALE GENOMIC DNA]</scope>
    <source>
        <strain evidence="4">KCTC 52042</strain>
    </source>
</reference>
<dbReference type="PROSITE" id="PS50222">
    <property type="entry name" value="EF_HAND_2"/>
    <property type="match status" value="1"/>
</dbReference>
<feature type="chain" id="PRO_5045183125" evidence="1">
    <location>
        <begin position="27"/>
        <end position="687"/>
    </location>
</feature>
<organism evidence="3 4">
    <name type="scientific">Gracilimonas halophila</name>
    <dbReference type="NCBI Taxonomy" id="1834464"/>
    <lineage>
        <taxon>Bacteria</taxon>
        <taxon>Pseudomonadati</taxon>
        <taxon>Balneolota</taxon>
        <taxon>Balneolia</taxon>
        <taxon>Balneolales</taxon>
        <taxon>Balneolaceae</taxon>
        <taxon>Gracilimonas</taxon>
    </lineage>
</organism>